<name>A0ABT9Z0H9_9BACI</name>
<evidence type="ECO:0000313" key="2">
    <source>
        <dbReference type="EMBL" id="MDQ0225764.1"/>
    </source>
</evidence>
<dbReference type="InterPro" id="IPR029068">
    <property type="entry name" value="Glyas_Bleomycin-R_OHBP_Dase"/>
</dbReference>
<dbReference type="Gene3D" id="3.10.180.10">
    <property type="entry name" value="2,3-Dihydroxybiphenyl 1,2-Dioxygenase, domain 1"/>
    <property type="match status" value="1"/>
</dbReference>
<keyword evidence="3" id="KW-1185">Reference proteome</keyword>
<dbReference type="PANTHER" id="PTHR21366">
    <property type="entry name" value="GLYOXALASE FAMILY PROTEIN"/>
    <property type="match status" value="1"/>
</dbReference>
<dbReference type="RefSeq" id="WP_307190657.1">
    <property type="nucleotide sequence ID" value="NZ_CADEPK010000403.1"/>
</dbReference>
<dbReference type="InterPro" id="IPR037523">
    <property type="entry name" value="VOC_core"/>
</dbReference>
<dbReference type="SUPFAM" id="SSF54593">
    <property type="entry name" value="Glyoxalase/Bleomycin resistance protein/Dihydroxybiphenyl dioxygenase"/>
    <property type="match status" value="1"/>
</dbReference>
<feature type="domain" description="VOC" evidence="1">
    <location>
        <begin position="103"/>
        <end position="229"/>
    </location>
</feature>
<dbReference type="EMBL" id="JAUSTZ010000003">
    <property type="protein sequence ID" value="MDQ0225764.1"/>
    <property type="molecule type" value="Genomic_DNA"/>
</dbReference>
<accession>A0ABT9Z0H9</accession>
<comment type="caution">
    <text evidence="2">The sequence shown here is derived from an EMBL/GenBank/DDBJ whole genome shotgun (WGS) entry which is preliminary data.</text>
</comment>
<dbReference type="PANTHER" id="PTHR21366:SF31">
    <property type="entry name" value="METALLOTHIOL TRANSFERASE FOSB"/>
    <property type="match status" value="1"/>
</dbReference>
<dbReference type="Pfam" id="PF00903">
    <property type="entry name" value="Glyoxalase"/>
    <property type="match status" value="1"/>
</dbReference>
<dbReference type="Proteomes" id="UP001232245">
    <property type="component" value="Unassembled WGS sequence"/>
</dbReference>
<dbReference type="CDD" id="cd06587">
    <property type="entry name" value="VOC"/>
    <property type="match status" value="1"/>
</dbReference>
<proteinExistence type="predicted"/>
<dbReference type="InterPro" id="IPR004360">
    <property type="entry name" value="Glyas_Fos-R_dOase_dom"/>
</dbReference>
<dbReference type="PROSITE" id="PS51819">
    <property type="entry name" value="VOC"/>
    <property type="match status" value="1"/>
</dbReference>
<evidence type="ECO:0000259" key="1">
    <source>
        <dbReference type="PROSITE" id="PS51819"/>
    </source>
</evidence>
<protein>
    <submittedName>
        <fullName evidence="2">Catechol 2,3-dioxygenase-like lactoylglutathione lyase family enzyme</fullName>
    </submittedName>
</protein>
<sequence length="254" mass="29742">MKLEKISGYELILERWRFTLKESGNSNEFDTIIHAIDQLIEEDAKAFLKIIYARFNLFEKGNGAYTSERLIDDVLATFKKIPKVNEIREKRNLKNEKNDIIKGLYEAHLPVSNLTSSIEFYKKLGLEIAYKSDKLAFFWIEKGESWLGLWETDKVKTPYHASLRHIAFKVEFEDIKKTKQWLEQRGISVRTAFGFTPENQPLVLPNNPQAHAAIYFDDPDGNSIELITPLRLDFDEDFSMMTLEEWIKKKNELE</sequence>
<reference evidence="2 3" key="1">
    <citation type="submission" date="2023-07" db="EMBL/GenBank/DDBJ databases">
        <title>Genomic Encyclopedia of Type Strains, Phase IV (KMG-IV): sequencing the most valuable type-strain genomes for metagenomic binning, comparative biology and taxonomic classification.</title>
        <authorList>
            <person name="Goeker M."/>
        </authorList>
    </citation>
    <scope>NUCLEOTIDE SEQUENCE [LARGE SCALE GENOMIC DNA]</scope>
    <source>
        <strain evidence="2 3">DSM 17723</strain>
    </source>
</reference>
<dbReference type="InterPro" id="IPR050383">
    <property type="entry name" value="GlyoxalaseI/FosfomycinResist"/>
</dbReference>
<organism evidence="2 3">
    <name type="scientific">Metabacillus niabensis</name>
    <dbReference type="NCBI Taxonomy" id="324854"/>
    <lineage>
        <taxon>Bacteria</taxon>
        <taxon>Bacillati</taxon>
        <taxon>Bacillota</taxon>
        <taxon>Bacilli</taxon>
        <taxon>Bacillales</taxon>
        <taxon>Bacillaceae</taxon>
        <taxon>Metabacillus</taxon>
    </lineage>
</organism>
<evidence type="ECO:0000313" key="3">
    <source>
        <dbReference type="Proteomes" id="UP001232245"/>
    </source>
</evidence>
<gene>
    <name evidence="2" type="ORF">J2S02_002108</name>
</gene>